<comment type="caution">
    <text evidence="10">The sequence shown here is derived from an EMBL/GenBank/DDBJ whole genome shotgun (WGS) entry which is preliminary data.</text>
</comment>
<feature type="region of interest" description="Disordered" evidence="9">
    <location>
        <begin position="193"/>
        <end position="242"/>
    </location>
</feature>
<dbReference type="GO" id="GO:1905515">
    <property type="term" value="P:non-motile cilium assembly"/>
    <property type="evidence" value="ECO:0007669"/>
    <property type="project" value="TreeGrafter"/>
</dbReference>
<keyword evidence="11" id="KW-1185">Reference proteome</keyword>
<proteinExistence type="predicted"/>
<keyword evidence="5 8" id="KW-0175">Coiled coil</keyword>
<dbReference type="Proteomes" id="UP001174909">
    <property type="component" value="Unassembled WGS sequence"/>
</dbReference>
<evidence type="ECO:0000256" key="6">
    <source>
        <dbReference type="ARBA" id="ARBA00023212"/>
    </source>
</evidence>
<feature type="compositionally biased region" description="Basic and acidic residues" evidence="9">
    <location>
        <begin position="292"/>
        <end position="307"/>
    </location>
</feature>
<feature type="coiled-coil region" evidence="8">
    <location>
        <begin position="71"/>
        <end position="140"/>
    </location>
</feature>
<evidence type="ECO:0000256" key="2">
    <source>
        <dbReference type="ARBA" id="ARBA00004300"/>
    </source>
</evidence>
<name>A0AA35SYV0_GEOBA</name>
<evidence type="ECO:0000256" key="3">
    <source>
        <dbReference type="ARBA" id="ARBA00022490"/>
    </source>
</evidence>
<accession>A0AA35SYV0</accession>
<dbReference type="PANTHER" id="PTHR18879">
    <property type="entry name" value="CENTROSOMAL PROTEIN OF 290 KDA"/>
    <property type="match status" value="1"/>
</dbReference>
<dbReference type="GO" id="GO:0035869">
    <property type="term" value="C:ciliary transition zone"/>
    <property type="evidence" value="ECO:0007669"/>
    <property type="project" value="TreeGrafter"/>
</dbReference>
<feature type="compositionally biased region" description="Basic and acidic residues" evidence="9">
    <location>
        <begin position="193"/>
        <end position="203"/>
    </location>
</feature>
<dbReference type="InterPro" id="IPR026201">
    <property type="entry name" value="Cep290"/>
</dbReference>
<evidence type="ECO:0000313" key="10">
    <source>
        <dbReference type="EMBL" id="CAI8037591.1"/>
    </source>
</evidence>
<evidence type="ECO:0000256" key="9">
    <source>
        <dbReference type="SAM" id="MobiDB-lite"/>
    </source>
</evidence>
<gene>
    <name evidence="10" type="ORF">GBAR_LOCUS21025</name>
</gene>
<dbReference type="EMBL" id="CASHTH010002949">
    <property type="protein sequence ID" value="CAI8037591.1"/>
    <property type="molecule type" value="Genomic_DNA"/>
</dbReference>
<keyword evidence="6" id="KW-0206">Cytoskeleton</keyword>
<evidence type="ECO:0000256" key="8">
    <source>
        <dbReference type="SAM" id="Coils"/>
    </source>
</evidence>
<dbReference type="AlphaFoldDB" id="A0AA35SYV0"/>
<reference evidence="10" key="1">
    <citation type="submission" date="2023-03" db="EMBL/GenBank/DDBJ databases">
        <authorList>
            <person name="Steffen K."/>
            <person name="Cardenas P."/>
        </authorList>
    </citation>
    <scope>NUCLEOTIDE SEQUENCE</scope>
</reference>
<feature type="region of interest" description="Disordered" evidence="9">
    <location>
        <begin position="33"/>
        <end position="66"/>
    </location>
</feature>
<keyword evidence="7" id="KW-0966">Cell projection</keyword>
<feature type="coiled-coil region" evidence="8">
    <location>
        <begin position="370"/>
        <end position="397"/>
    </location>
</feature>
<dbReference type="GO" id="GO:0034451">
    <property type="term" value="C:centriolar satellite"/>
    <property type="evidence" value="ECO:0007669"/>
    <property type="project" value="TreeGrafter"/>
</dbReference>
<evidence type="ECO:0000256" key="1">
    <source>
        <dbReference type="ARBA" id="ARBA00004120"/>
    </source>
</evidence>
<evidence type="ECO:0000256" key="4">
    <source>
        <dbReference type="ARBA" id="ARBA00022794"/>
    </source>
</evidence>
<comment type="subcellular location">
    <subcellularLocation>
        <location evidence="1">Cytoplasm</location>
        <location evidence="1">Cytoskeleton</location>
        <location evidence="1">Cilium basal body</location>
    </subcellularLocation>
    <subcellularLocation>
        <location evidence="2">Cytoplasm</location>
        <location evidence="2">Cytoskeleton</location>
        <location evidence="2">Microtubule organizing center</location>
        <location evidence="2">Centrosome</location>
    </subcellularLocation>
</comment>
<dbReference type="PANTHER" id="PTHR18879:SF20">
    <property type="entry name" value="CENTROSOMAL PROTEIN OF 290 KDA"/>
    <property type="match status" value="1"/>
</dbReference>
<evidence type="ECO:0000256" key="5">
    <source>
        <dbReference type="ARBA" id="ARBA00023054"/>
    </source>
</evidence>
<organism evidence="10 11">
    <name type="scientific">Geodia barretti</name>
    <name type="common">Barrett's horny sponge</name>
    <dbReference type="NCBI Taxonomy" id="519541"/>
    <lineage>
        <taxon>Eukaryota</taxon>
        <taxon>Metazoa</taxon>
        <taxon>Porifera</taxon>
        <taxon>Demospongiae</taxon>
        <taxon>Heteroscleromorpha</taxon>
        <taxon>Tetractinellida</taxon>
        <taxon>Astrophorina</taxon>
        <taxon>Geodiidae</taxon>
        <taxon>Geodia</taxon>
    </lineage>
</organism>
<keyword evidence="3" id="KW-0963">Cytoplasm</keyword>
<evidence type="ECO:0000256" key="7">
    <source>
        <dbReference type="ARBA" id="ARBA00023273"/>
    </source>
</evidence>
<feature type="region of interest" description="Disordered" evidence="9">
    <location>
        <begin position="279"/>
        <end position="307"/>
    </location>
</feature>
<feature type="compositionally biased region" description="Basic and acidic residues" evidence="9">
    <location>
        <begin position="210"/>
        <end position="225"/>
    </location>
</feature>
<protein>
    <submittedName>
        <fullName evidence="10">Centrosomal protein of 290 kDa</fullName>
    </submittedName>
</protein>
<dbReference type="GO" id="GO:1905349">
    <property type="term" value="P:ciliary transition zone assembly"/>
    <property type="evidence" value="ECO:0007669"/>
    <property type="project" value="TreeGrafter"/>
</dbReference>
<evidence type="ECO:0000313" key="11">
    <source>
        <dbReference type="Proteomes" id="UP001174909"/>
    </source>
</evidence>
<keyword evidence="4" id="KW-0970">Cilium biogenesis/degradation</keyword>
<dbReference type="GO" id="GO:0097711">
    <property type="term" value="P:ciliary basal body-plasma membrane docking"/>
    <property type="evidence" value="ECO:0007669"/>
    <property type="project" value="TreeGrafter"/>
</dbReference>
<sequence>MERRLNVLQSRFDRQKQHLETLRHQQKVVHVAVTPGRRHPSSGPGETVPLVSIRQTSSSSSSESFLKWEETKRWQRKLETLRTKLADKTKEAESAKGHVTSLKETLERSDREKRFLQDKIKTLQKTVSNLEKAQRDAIKNSSGDGSHGDGVNCYHGDVIGGHTPSSEELQRVVSAMRKVIERLQKDNEKLKREALIRTREPAKKPLQHQGKGEGERREGKGKVSSERQATGVPPAPVAKLASENERLQKSLRREMDRNQQLQVSLRTAQLEKDRLQNEMREQKEAALPSTLERSRSRGNEEEMEGLRAEVEKKTRMLLEVKTHLRQLAEREKEREGEEGRVAKERDDLREQVKMLKTELESFDPSFFEEVEDLKFNYQEAVKKNVQYEQQIISLSQQLGAFPPSFSA</sequence>
<feature type="region of interest" description="Disordered" evidence="9">
    <location>
        <begin position="325"/>
        <end position="348"/>
    </location>
</feature>